<keyword evidence="2" id="KW-1185">Reference proteome</keyword>
<sequence>MSKHEVDNLITGLEILKRYKPSMATYGSGRARKTLETQEEEFGGISPRDRAHLLELGWETNGAFGWRK</sequence>
<evidence type="ECO:0000313" key="2">
    <source>
        <dbReference type="Proteomes" id="UP000526003"/>
    </source>
</evidence>
<gene>
    <name evidence="1" type="ORF">H7995_22910</name>
</gene>
<evidence type="ECO:0000313" key="1">
    <source>
        <dbReference type="EMBL" id="MBC2692643.1"/>
    </source>
</evidence>
<proteinExistence type="predicted"/>
<dbReference type="AlphaFoldDB" id="A0A7X1GJ97"/>
<dbReference type="EMBL" id="JACMYG010000031">
    <property type="protein sequence ID" value="MBC2692643.1"/>
    <property type="molecule type" value="Genomic_DNA"/>
</dbReference>
<reference evidence="1 2" key="1">
    <citation type="submission" date="2020-08" db="EMBL/GenBank/DDBJ databases">
        <title>Pseudomonas sp. nov.</title>
        <authorList>
            <person name="Gieschler S."/>
            <person name="Fiedler G."/>
            <person name="Brinks E."/>
            <person name="Boehnlein C."/>
            <person name="Franz C.M.A.P."/>
            <person name="Kabisch J."/>
        </authorList>
    </citation>
    <scope>NUCLEOTIDE SEQUENCE [LARGE SCALE GENOMIC DNA]</scope>
    <source>
        <strain evidence="1 2">MBT-1</strain>
    </source>
</reference>
<comment type="caution">
    <text evidence="1">The sequence shown here is derived from an EMBL/GenBank/DDBJ whole genome shotgun (WGS) entry which is preliminary data.</text>
</comment>
<accession>A0A7X1GJ97</accession>
<dbReference type="Proteomes" id="UP000526003">
    <property type="component" value="Unassembled WGS sequence"/>
</dbReference>
<name>A0A7X1GJ97_9PSED</name>
<organism evidence="1 2">
    <name type="scientific">Pseudomonas kielensis</name>
    <dbReference type="NCBI Taxonomy" id="2762577"/>
    <lineage>
        <taxon>Bacteria</taxon>
        <taxon>Pseudomonadati</taxon>
        <taxon>Pseudomonadota</taxon>
        <taxon>Gammaproteobacteria</taxon>
        <taxon>Pseudomonadales</taxon>
        <taxon>Pseudomonadaceae</taxon>
        <taxon>Pseudomonas</taxon>
    </lineage>
</organism>
<dbReference type="RefSeq" id="WP_185818921.1">
    <property type="nucleotide sequence ID" value="NZ_JACMYG010000031.1"/>
</dbReference>
<protein>
    <submittedName>
        <fullName evidence="1">Uncharacterized protein</fullName>
    </submittedName>
</protein>